<dbReference type="InterPro" id="IPR001764">
    <property type="entry name" value="Glyco_hydro_3_N"/>
</dbReference>
<feature type="domain" description="Glycoside hydrolase family 3 N-terminal" evidence="7">
    <location>
        <begin position="60"/>
        <end position="128"/>
    </location>
</feature>
<dbReference type="OrthoDB" id="416222at2759"/>
<dbReference type="EMBL" id="NMUH01003350">
    <property type="protein sequence ID" value="MQM05123.1"/>
    <property type="molecule type" value="Genomic_DNA"/>
</dbReference>
<dbReference type="Proteomes" id="UP000652761">
    <property type="component" value="Unassembled WGS sequence"/>
</dbReference>
<proteinExistence type="inferred from homology"/>
<dbReference type="InterPro" id="IPR017853">
    <property type="entry name" value="GH"/>
</dbReference>
<comment type="caution">
    <text evidence="8">The sequence shown here is derived from an EMBL/GenBank/DDBJ whole genome shotgun (WGS) entry which is preliminary data.</text>
</comment>
<evidence type="ECO:0000313" key="8">
    <source>
        <dbReference type="EMBL" id="MQM05123.1"/>
    </source>
</evidence>
<accession>A0A843W1Z0</accession>
<evidence type="ECO:0000259" key="7">
    <source>
        <dbReference type="Pfam" id="PF00933"/>
    </source>
</evidence>
<dbReference type="Pfam" id="PF00933">
    <property type="entry name" value="Glyco_hydro_3"/>
    <property type="match status" value="1"/>
</dbReference>
<organism evidence="8 9">
    <name type="scientific">Colocasia esculenta</name>
    <name type="common">Wild taro</name>
    <name type="synonym">Arum esculentum</name>
    <dbReference type="NCBI Taxonomy" id="4460"/>
    <lineage>
        <taxon>Eukaryota</taxon>
        <taxon>Viridiplantae</taxon>
        <taxon>Streptophyta</taxon>
        <taxon>Embryophyta</taxon>
        <taxon>Tracheophyta</taxon>
        <taxon>Spermatophyta</taxon>
        <taxon>Magnoliopsida</taxon>
        <taxon>Liliopsida</taxon>
        <taxon>Araceae</taxon>
        <taxon>Aroideae</taxon>
        <taxon>Colocasieae</taxon>
        <taxon>Colocasia</taxon>
    </lineage>
</organism>
<dbReference type="GO" id="GO:0008422">
    <property type="term" value="F:beta-glucosidase activity"/>
    <property type="evidence" value="ECO:0007669"/>
    <property type="project" value="TreeGrafter"/>
</dbReference>
<keyword evidence="9" id="KW-1185">Reference proteome</keyword>
<evidence type="ECO:0000256" key="1">
    <source>
        <dbReference type="ARBA" id="ARBA00000448"/>
    </source>
</evidence>
<dbReference type="Gene3D" id="3.20.20.300">
    <property type="entry name" value="Glycoside hydrolase, family 3, N-terminal domain"/>
    <property type="match status" value="2"/>
</dbReference>
<evidence type="ECO:0000313" key="9">
    <source>
        <dbReference type="Proteomes" id="UP000652761"/>
    </source>
</evidence>
<evidence type="ECO:0000256" key="6">
    <source>
        <dbReference type="ARBA" id="ARBA00023295"/>
    </source>
</evidence>
<keyword evidence="6" id="KW-0326">Glycosidase</keyword>
<evidence type="ECO:0000256" key="4">
    <source>
        <dbReference type="ARBA" id="ARBA00022729"/>
    </source>
</evidence>
<dbReference type="AlphaFoldDB" id="A0A843W1Z0"/>
<dbReference type="InterPro" id="IPR036962">
    <property type="entry name" value="Glyco_hydro_3_N_sf"/>
</dbReference>
<comment type="catalytic activity">
    <reaction evidence="1">
        <text>Hydrolysis of terminal, non-reducing beta-D-glucosyl residues with release of beta-D-glucose.</text>
        <dbReference type="EC" id="3.2.1.21"/>
    </reaction>
</comment>
<evidence type="ECO:0000256" key="3">
    <source>
        <dbReference type="ARBA" id="ARBA00012744"/>
    </source>
</evidence>
<dbReference type="PANTHER" id="PTHR30620">
    <property type="entry name" value="PERIPLASMIC BETA-GLUCOSIDASE-RELATED"/>
    <property type="match status" value="1"/>
</dbReference>
<keyword evidence="5" id="KW-0378">Hydrolase</keyword>
<dbReference type="EC" id="3.2.1.21" evidence="3"/>
<dbReference type="PANTHER" id="PTHR30620:SF16">
    <property type="entry name" value="LYSOSOMAL BETA GLUCOSIDASE"/>
    <property type="match status" value="1"/>
</dbReference>
<dbReference type="InterPro" id="IPR051915">
    <property type="entry name" value="Cellulose_Degrad_GH3"/>
</dbReference>
<dbReference type="SUPFAM" id="SSF51445">
    <property type="entry name" value="(Trans)glycosidases"/>
    <property type="match status" value="1"/>
</dbReference>
<gene>
    <name evidence="8" type="ORF">Taro_037928</name>
</gene>
<dbReference type="GO" id="GO:0009251">
    <property type="term" value="P:glucan catabolic process"/>
    <property type="evidence" value="ECO:0007669"/>
    <property type="project" value="TreeGrafter"/>
</dbReference>
<evidence type="ECO:0000256" key="5">
    <source>
        <dbReference type="ARBA" id="ARBA00022801"/>
    </source>
</evidence>
<protein>
    <recommendedName>
        <fullName evidence="3">beta-glucosidase</fullName>
        <ecNumber evidence="3">3.2.1.21</ecNumber>
    </recommendedName>
</protein>
<reference evidence="8" key="1">
    <citation type="submission" date="2017-07" db="EMBL/GenBank/DDBJ databases">
        <title>Taro Niue Genome Assembly and Annotation.</title>
        <authorList>
            <person name="Atibalentja N."/>
            <person name="Keating K."/>
            <person name="Fields C.J."/>
        </authorList>
    </citation>
    <scope>NUCLEOTIDE SEQUENCE</scope>
    <source>
        <strain evidence="8">Niue_2</strain>
        <tissue evidence="8">Leaf</tissue>
    </source>
</reference>
<comment type="similarity">
    <text evidence="2">Belongs to the glycosyl hydrolase 3 family.</text>
</comment>
<name>A0A843W1Z0_COLES</name>
<keyword evidence="4" id="KW-0732">Signal</keyword>
<sequence>MAPIDYLVLPDHTILTLTHTNKDPELVKKIGAATALEVRATGIQYAYAPCIAVCQDLRDKVAACAKHFVGDGGTQNVINENTTIIHRKGLMSIHMPGYFDAIAKGVSTVMVSYSRWNWKKMHANCELLYCI</sequence>
<evidence type="ECO:0000256" key="2">
    <source>
        <dbReference type="ARBA" id="ARBA00005336"/>
    </source>
</evidence>